<keyword evidence="2" id="KW-1185">Reference proteome</keyword>
<dbReference type="STRING" id="1316194.A0A1Q5U7B3"/>
<dbReference type="AlphaFoldDB" id="A0A1Q5U7B3"/>
<dbReference type="PANTHER" id="PTHR35205:SF1">
    <property type="entry name" value="ZU5 DOMAIN-CONTAINING PROTEIN"/>
    <property type="match status" value="1"/>
</dbReference>
<dbReference type="OrthoDB" id="4367356at2759"/>
<dbReference type="Proteomes" id="UP000186955">
    <property type="component" value="Unassembled WGS sequence"/>
</dbReference>
<gene>
    <name evidence="1" type="ORF">PENSUB_5731</name>
</gene>
<proteinExistence type="predicted"/>
<dbReference type="InterPro" id="IPR027417">
    <property type="entry name" value="P-loop_NTPase"/>
</dbReference>
<dbReference type="PANTHER" id="PTHR35205">
    <property type="entry name" value="NB-ARC AND TPR DOMAIN PROTEIN"/>
    <property type="match status" value="1"/>
</dbReference>
<protein>
    <recommendedName>
        <fullName evidence="3">NB-ARC domain-containing protein</fullName>
    </recommendedName>
</protein>
<sequence>MVLDNADDNGVFFHANKSNGRELLATLLPQAEYGSILVTSRNSLAARNLVGSDSDVIEVQPMNEEESLALLRARISPSQSGNPGESDEHEIALVQAVEYIPLAITQAAAYIINRLPLLSVSTYLHLFHESESRQTKLLQNQDSTDLRRDYSSQYAVITTWQISFKQIR</sequence>
<evidence type="ECO:0000313" key="1">
    <source>
        <dbReference type="EMBL" id="OKP08364.1"/>
    </source>
</evidence>
<name>A0A1Q5U7B3_9EURO</name>
<dbReference type="SUPFAM" id="SSF52540">
    <property type="entry name" value="P-loop containing nucleoside triphosphate hydrolases"/>
    <property type="match status" value="1"/>
</dbReference>
<accession>A0A1Q5U7B3</accession>
<organism evidence="1 2">
    <name type="scientific">Penicillium subrubescens</name>
    <dbReference type="NCBI Taxonomy" id="1316194"/>
    <lineage>
        <taxon>Eukaryota</taxon>
        <taxon>Fungi</taxon>
        <taxon>Dikarya</taxon>
        <taxon>Ascomycota</taxon>
        <taxon>Pezizomycotina</taxon>
        <taxon>Eurotiomycetes</taxon>
        <taxon>Eurotiomycetidae</taxon>
        <taxon>Eurotiales</taxon>
        <taxon>Aspergillaceae</taxon>
        <taxon>Penicillium</taxon>
    </lineage>
</organism>
<evidence type="ECO:0000313" key="2">
    <source>
        <dbReference type="Proteomes" id="UP000186955"/>
    </source>
</evidence>
<comment type="caution">
    <text evidence="1">The sequence shown here is derived from an EMBL/GenBank/DDBJ whole genome shotgun (WGS) entry which is preliminary data.</text>
</comment>
<reference evidence="1 2" key="1">
    <citation type="submission" date="2016-10" db="EMBL/GenBank/DDBJ databases">
        <title>Genome sequence of the ascomycete fungus Penicillium subrubescens.</title>
        <authorList>
            <person name="De Vries R.P."/>
            <person name="Peng M."/>
            <person name="Dilokpimol A."/>
            <person name="Hilden K."/>
            <person name="Makela M.R."/>
            <person name="Grigoriev I."/>
            <person name="Riley R."/>
            <person name="Granchi Z."/>
        </authorList>
    </citation>
    <scope>NUCLEOTIDE SEQUENCE [LARGE SCALE GENOMIC DNA]</scope>
    <source>
        <strain evidence="1 2">CBS 132785</strain>
    </source>
</reference>
<evidence type="ECO:0008006" key="3">
    <source>
        <dbReference type="Google" id="ProtNLM"/>
    </source>
</evidence>
<dbReference type="EMBL" id="MNBE01000569">
    <property type="protein sequence ID" value="OKP08364.1"/>
    <property type="molecule type" value="Genomic_DNA"/>
</dbReference>